<keyword evidence="2" id="KW-0472">Membrane</keyword>
<proteinExistence type="predicted"/>
<gene>
    <name evidence="3" type="ORF">JYU34_012336</name>
</gene>
<reference evidence="3 4" key="1">
    <citation type="submission" date="2021-06" db="EMBL/GenBank/DDBJ databases">
        <title>A haploid diamondback moth (Plutella xylostella L.) genome assembly resolves 31 chromosomes and identifies a diamide resistance mutation.</title>
        <authorList>
            <person name="Ward C.M."/>
            <person name="Perry K.D."/>
            <person name="Baker G."/>
            <person name="Powis K."/>
            <person name="Heckel D.G."/>
            <person name="Baxter S.W."/>
        </authorList>
    </citation>
    <scope>NUCLEOTIDE SEQUENCE [LARGE SCALE GENOMIC DNA]</scope>
    <source>
        <strain evidence="3 4">LV</strain>
        <tissue evidence="3">Single pupa</tissue>
    </source>
</reference>
<evidence type="ECO:0000256" key="1">
    <source>
        <dbReference type="SAM" id="MobiDB-lite"/>
    </source>
</evidence>
<dbReference type="EMBL" id="JAHIBW010000016">
    <property type="protein sequence ID" value="KAG7303762.1"/>
    <property type="molecule type" value="Genomic_DNA"/>
</dbReference>
<keyword evidence="2" id="KW-0812">Transmembrane</keyword>
<keyword evidence="4" id="KW-1185">Reference proteome</keyword>
<keyword evidence="2" id="KW-1133">Transmembrane helix</keyword>
<feature type="region of interest" description="Disordered" evidence="1">
    <location>
        <begin position="34"/>
        <end position="79"/>
    </location>
</feature>
<evidence type="ECO:0000313" key="4">
    <source>
        <dbReference type="Proteomes" id="UP000823941"/>
    </source>
</evidence>
<name>A0ABQ7QEX5_PLUXY</name>
<evidence type="ECO:0000256" key="2">
    <source>
        <dbReference type="SAM" id="Phobius"/>
    </source>
</evidence>
<feature type="compositionally biased region" description="Polar residues" evidence="1">
    <location>
        <begin position="62"/>
        <end position="78"/>
    </location>
</feature>
<organism evidence="3 4">
    <name type="scientific">Plutella xylostella</name>
    <name type="common">Diamondback moth</name>
    <name type="synonym">Plutella maculipennis</name>
    <dbReference type="NCBI Taxonomy" id="51655"/>
    <lineage>
        <taxon>Eukaryota</taxon>
        <taxon>Metazoa</taxon>
        <taxon>Ecdysozoa</taxon>
        <taxon>Arthropoda</taxon>
        <taxon>Hexapoda</taxon>
        <taxon>Insecta</taxon>
        <taxon>Pterygota</taxon>
        <taxon>Neoptera</taxon>
        <taxon>Endopterygota</taxon>
        <taxon>Lepidoptera</taxon>
        <taxon>Glossata</taxon>
        <taxon>Ditrysia</taxon>
        <taxon>Yponomeutoidea</taxon>
        <taxon>Plutellidae</taxon>
        <taxon>Plutella</taxon>
    </lineage>
</organism>
<feature type="compositionally biased region" description="Pro residues" evidence="1">
    <location>
        <begin position="44"/>
        <end position="57"/>
    </location>
</feature>
<evidence type="ECO:0000313" key="3">
    <source>
        <dbReference type="EMBL" id="KAG7303762.1"/>
    </source>
</evidence>
<dbReference type="Proteomes" id="UP000823941">
    <property type="component" value="Chromosome 16"/>
</dbReference>
<sequence>MSHHDIHQYAISYVLLTAALFGCVAWVRRSVRRRAAGARGPAGRPEPLPPPPPPVPPVISARKQSTADPSQLSASAFSERNRASVRFLNLAKRWPSVRRDANTNNVQTSVQTIDNPIFTIEDNTS</sequence>
<feature type="transmembrane region" description="Helical" evidence="2">
    <location>
        <begin position="6"/>
        <end position="27"/>
    </location>
</feature>
<comment type="caution">
    <text evidence="3">The sequence shown here is derived from an EMBL/GenBank/DDBJ whole genome shotgun (WGS) entry which is preliminary data.</text>
</comment>
<protein>
    <submittedName>
        <fullName evidence="3">Uncharacterized protein</fullName>
    </submittedName>
</protein>
<accession>A0ABQ7QEX5</accession>